<feature type="domain" description="Peptidase U32 collagenase" evidence="1">
    <location>
        <begin position="382"/>
        <end position="494"/>
    </location>
</feature>
<dbReference type="PROSITE" id="PS01276">
    <property type="entry name" value="PEPTIDASE_U32"/>
    <property type="match status" value="1"/>
</dbReference>
<dbReference type="AlphaFoldDB" id="A0A0F5J9N1"/>
<evidence type="ECO:0000313" key="2">
    <source>
        <dbReference type="EMBL" id="KKB54581.1"/>
    </source>
</evidence>
<dbReference type="PATRIC" id="fig|927665.4.peg.2774"/>
<dbReference type="Pfam" id="PF12392">
    <property type="entry name" value="DUF3656"/>
    <property type="match status" value="1"/>
</dbReference>
<dbReference type="STRING" id="927665.HMPREF1535_02703"/>
<evidence type="ECO:0000259" key="1">
    <source>
        <dbReference type="Pfam" id="PF12392"/>
    </source>
</evidence>
<proteinExistence type="predicted"/>
<accession>A0A0F5J9N1</accession>
<dbReference type="InterPro" id="IPR001539">
    <property type="entry name" value="Peptidase_U32"/>
</dbReference>
<dbReference type="InterPro" id="IPR051454">
    <property type="entry name" value="RNA/ubiquinone_mod_enzymes"/>
</dbReference>
<dbReference type="EMBL" id="AQHV01000013">
    <property type="protein sequence ID" value="KKB54581.1"/>
    <property type="molecule type" value="Genomic_DNA"/>
</dbReference>
<gene>
    <name evidence="2" type="ORF">HMPREF1535_02703</name>
</gene>
<dbReference type="Proteomes" id="UP000033047">
    <property type="component" value="Unassembled WGS sequence"/>
</dbReference>
<sequence>MPIKPRCIELLSPAKDLNCGIEAINHGADAVYIGAPKFGARAAAGNTLEDIRALCEYAHLYNARIYVALNTILREEELPEAEQLIRQLYLAGADALIVQDMGITRLNLPPIPLHASTQTDNRTPEKVKFLEAAGFTQVVLARELSLNEIRCISEQVSVPLEVFVHGALCVSYSGQCYLSAALSGRSANRGECAQYCRLPYSMVDANGTEIVHNKHLLSLKDMNRSDQLEALLDAGASSFKIEGRLKDVTYVKNITAYYRKKLDAILARRPEYCRASAGKSTYEFEPVAEKSFNRGFTPFFLHERTKDIAAFNTPKSLGEPVGTVKELKGNSFTIAGVKQLNNGDGLVFFNSRGELEGFRVNRVEANRVFPLDMPDIKPKTPLYRNFDQVFEKQLAKPSAERKLVVKIEFLNNPFGFTLVMEDETGARVMLTEPFDKELARRDQADNIRTQLAKLGNTPFEASEVHIGMGENWFVPSSLLADMRRKAVEKLQSDRMIRYQRELSRKVEPAKEVPFPERQLTYLGNVSNSRAEAFYKAHGVETVADAFELKPEKDVPLMFSKHCLRYSMGWCPTYQKEKSPYKEPYYLLYKDTRLRLQFDCKRCQMLVYEAPSQK</sequence>
<reference evidence="2 3" key="1">
    <citation type="submission" date="2013-04" db="EMBL/GenBank/DDBJ databases">
        <title>The Genome Sequence of Parabacteroides goldsteinii DSM 19448.</title>
        <authorList>
            <consortium name="The Broad Institute Genomics Platform"/>
            <person name="Earl A."/>
            <person name="Ward D."/>
            <person name="Feldgarden M."/>
            <person name="Gevers D."/>
            <person name="Martens E."/>
            <person name="Sakamoto M."/>
            <person name="Benno Y."/>
            <person name="Song Y."/>
            <person name="Liu C."/>
            <person name="Lee J."/>
            <person name="Bolanos M."/>
            <person name="Vaisanen M.L."/>
            <person name="Finegold S.M."/>
            <person name="Walker B."/>
            <person name="Young S."/>
            <person name="Zeng Q."/>
            <person name="Gargeya S."/>
            <person name="Fitzgerald M."/>
            <person name="Haas B."/>
            <person name="Abouelleil A."/>
            <person name="Allen A.W."/>
            <person name="Alvarado L."/>
            <person name="Arachchi H.M."/>
            <person name="Berlin A.M."/>
            <person name="Chapman S.B."/>
            <person name="Gainer-Dewar J."/>
            <person name="Goldberg J."/>
            <person name="Griggs A."/>
            <person name="Gujja S."/>
            <person name="Hansen M."/>
            <person name="Howarth C."/>
            <person name="Imamovic A."/>
            <person name="Ireland A."/>
            <person name="Larimer J."/>
            <person name="McCowan C."/>
            <person name="Murphy C."/>
            <person name="Pearson M."/>
            <person name="Poon T.W."/>
            <person name="Priest M."/>
            <person name="Roberts A."/>
            <person name="Saif S."/>
            <person name="Shea T."/>
            <person name="Sisk P."/>
            <person name="Sykes S."/>
            <person name="Wortman J."/>
            <person name="Nusbaum C."/>
            <person name="Birren B."/>
        </authorList>
    </citation>
    <scope>NUCLEOTIDE SEQUENCE [LARGE SCALE GENOMIC DNA]</scope>
    <source>
        <strain evidence="2 3">DSM 19448</strain>
    </source>
</reference>
<dbReference type="Pfam" id="PF01136">
    <property type="entry name" value="Peptidase_U32"/>
    <property type="match status" value="1"/>
</dbReference>
<dbReference type="InterPro" id="IPR020988">
    <property type="entry name" value="Pept_U32_collagenase"/>
</dbReference>
<dbReference type="PANTHER" id="PTHR30217">
    <property type="entry name" value="PEPTIDASE U32 FAMILY"/>
    <property type="match status" value="1"/>
</dbReference>
<protein>
    <recommendedName>
        <fullName evidence="1">Peptidase U32 collagenase domain-containing protein</fullName>
    </recommendedName>
</protein>
<comment type="caution">
    <text evidence="2">The sequence shown here is derived from an EMBL/GenBank/DDBJ whole genome shotgun (WGS) entry which is preliminary data.</text>
</comment>
<evidence type="ECO:0000313" key="3">
    <source>
        <dbReference type="Proteomes" id="UP000033047"/>
    </source>
</evidence>
<organism evidence="2 3">
    <name type="scientific">Parabacteroides goldsteinii DSM 19448 = WAL 12034</name>
    <dbReference type="NCBI Taxonomy" id="927665"/>
    <lineage>
        <taxon>Bacteria</taxon>
        <taxon>Pseudomonadati</taxon>
        <taxon>Bacteroidota</taxon>
        <taxon>Bacteroidia</taxon>
        <taxon>Bacteroidales</taxon>
        <taxon>Tannerellaceae</taxon>
        <taxon>Parabacteroides</taxon>
    </lineage>
</organism>
<name>A0A0F5J9N1_9BACT</name>
<dbReference type="HOGENOM" id="CLU_011540_5_0_10"/>
<dbReference type="RefSeq" id="WP_046146554.1">
    <property type="nucleotide sequence ID" value="NZ_KQ033913.1"/>
</dbReference>
<dbReference type="PANTHER" id="PTHR30217:SF10">
    <property type="entry name" value="23S RRNA 5-HYDROXYCYTIDINE C2501 SYNTHASE"/>
    <property type="match status" value="1"/>
</dbReference>